<feature type="compositionally biased region" description="Low complexity" evidence="1">
    <location>
        <begin position="29"/>
        <end position="45"/>
    </location>
</feature>
<reference evidence="2" key="1">
    <citation type="submission" date="2022-07" db="EMBL/GenBank/DDBJ databases">
        <title>The genome of Lyophyllum shimeji provides insight into the initial evolution of ectomycorrhizal fungal genome.</title>
        <authorList>
            <person name="Kobayashi Y."/>
            <person name="Shibata T."/>
            <person name="Hirakawa H."/>
            <person name="Shigenobu S."/>
            <person name="Nishiyama T."/>
            <person name="Yamada A."/>
            <person name="Hasebe M."/>
            <person name="Kawaguchi M."/>
        </authorList>
    </citation>
    <scope>NUCLEOTIDE SEQUENCE</scope>
    <source>
        <strain evidence="2">AT787</strain>
    </source>
</reference>
<name>A0A9P3PNT5_LYOSH</name>
<gene>
    <name evidence="2" type="ORF">LshimejAT787_0600010</name>
</gene>
<organism evidence="2 3">
    <name type="scientific">Lyophyllum shimeji</name>
    <name type="common">Hon-shimeji</name>
    <name type="synonym">Tricholoma shimeji</name>
    <dbReference type="NCBI Taxonomy" id="47721"/>
    <lineage>
        <taxon>Eukaryota</taxon>
        <taxon>Fungi</taxon>
        <taxon>Dikarya</taxon>
        <taxon>Basidiomycota</taxon>
        <taxon>Agaricomycotina</taxon>
        <taxon>Agaricomycetes</taxon>
        <taxon>Agaricomycetidae</taxon>
        <taxon>Agaricales</taxon>
        <taxon>Tricholomatineae</taxon>
        <taxon>Lyophyllaceae</taxon>
        <taxon>Lyophyllum</taxon>
    </lineage>
</organism>
<protein>
    <submittedName>
        <fullName evidence="2">Uncharacterized protein</fullName>
    </submittedName>
</protein>
<comment type="caution">
    <text evidence="2">The sequence shown here is derived from an EMBL/GenBank/DDBJ whole genome shotgun (WGS) entry which is preliminary data.</text>
</comment>
<proteinExistence type="predicted"/>
<feature type="compositionally biased region" description="Basic and acidic residues" evidence="1">
    <location>
        <begin position="142"/>
        <end position="162"/>
    </location>
</feature>
<feature type="compositionally biased region" description="Polar residues" evidence="1">
    <location>
        <begin position="8"/>
        <end position="23"/>
    </location>
</feature>
<feature type="region of interest" description="Disordered" evidence="1">
    <location>
        <begin position="1"/>
        <end position="173"/>
    </location>
</feature>
<evidence type="ECO:0000256" key="1">
    <source>
        <dbReference type="SAM" id="MobiDB-lite"/>
    </source>
</evidence>
<keyword evidence="3" id="KW-1185">Reference proteome</keyword>
<sequence length="187" mass="19203">MVEDTGSDIPTGTGVRSNSQVPSVSGGEAPLAAASPSSFPSASVPGQVALRSRESAPQLLTEAAQPADLPNSHPRPTPPAAPAPNIKMSLKDYKLRKQKRKEEEKAAASGGGGRRTPGIGGIAAGSLEASPIVTTVGSGAEEPEREREWEAEMKEGEERPVVEGRANGIVPTALEGARPQAAANIEL</sequence>
<dbReference type="EMBL" id="BRPK01000006">
    <property type="protein sequence ID" value="GLB38839.1"/>
    <property type="molecule type" value="Genomic_DNA"/>
</dbReference>
<evidence type="ECO:0000313" key="2">
    <source>
        <dbReference type="EMBL" id="GLB38839.1"/>
    </source>
</evidence>
<feature type="compositionally biased region" description="Pro residues" evidence="1">
    <location>
        <begin position="73"/>
        <end position="82"/>
    </location>
</feature>
<feature type="compositionally biased region" description="Basic and acidic residues" evidence="1">
    <location>
        <begin position="89"/>
        <end position="106"/>
    </location>
</feature>
<dbReference type="AlphaFoldDB" id="A0A9P3PNT5"/>
<feature type="compositionally biased region" description="Gly residues" evidence="1">
    <location>
        <begin position="109"/>
        <end position="123"/>
    </location>
</feature>
<dbReference type="Proteomes" id="UP001063166">
    <property type="component" value="Unassembled WGS sequence"/>
</dbReference>
<evidence type="ECO:0000313" key="3">
    <source>
        <dbReference type="Proteomes" id="UP001063166"/>
    </source>
</evidence>
<accession>A0A9P3PNT5</accession>